<evidence type="ECO:0000256" key="1">
    <source>
        <dbReference type="SAM" id="MobiDB-lite"/>
    </source>
</evidence>
<organism evidence="2 3">
    <name type="scientific">Chitiniphilus shinanonensis</name>
    <dbReference type="NCBI Taxonomy" id="553088"/>
    <lineage>
        <taxon>Bacteria</taxon>
        <taxon>Pseudomonadati</taxon>
        <taxon>Pseudomonadota</taxon>
        <taxon>Betaproteobacteria</taxon>
        <taxon>Neisseriales</taxon>
        <taxon>Chitinibacteraceae</taxon>
        <taxon>Chitiniphilus</taxon>
    </lineage>
</organism>
<evidence type="ECO:0000313" key="3">
    <source>
        <dbReference type="Proteomes" id="UP001156836"/>
    </source>
</evidence>
<comment type="caution">
    <text evidence="2">The sequence shown here is derived from an EMBL/GenBank/DDBJ whole genome shotgun (WGS) entry which is preliminary data.</text>
</comment>
<dbReference type="RefSeq" id="WP_157236139.1">
    <property type="nucleotide sequence ID" value="NZ_BAABUF010000001.1"/>
</dbReference>
<dbReference type="EMBL" id="BSOZ01000007">
    <property type="protein sequence ID" value="GLS03637.1"/>
    <property type="molecule type" value="Genomic_DNA"/>
</dbReference>
<accession>A0ABQ6BTU9</accession>
<feature type="compositionally biased region" description="Polar residues" evidence="1">
    <location>
        <begin position="54"/>
        <end position="71"/>
    </location>
</feature>
<sequence length="71" mass="8091">MSSLPLPEDEVLFFVNRGEERRKVEALEPPFITEDGLVLYERRSGDERRAHAPQLTSKPASQLEVTNQPGR</sequence>
<evidence type="ECO:0000313" key="2">
    <source>
        <dbReference type="EMBL" id="GLS03637.1"/>
    </source>
</evidence>
<dbReference type="Proteomes" id="UP001156836">
    <property type="component" value="Unassembled WGS sequence"/>
</dbReference>
<keyword evidence="3" id="KW-1185">Reference proteome</keyword>
<proteinExistence type="predicted"/>
<protein>
    <submittedName>
        <fullName evidence="2">Uncharacterized protein</fullName>
    </submittedName>
</protein>
<feature type="region of interest" description="Disordered" evidence="1">
    <location>
        <begin position="43"/>
        <end position="71"/>
    </location>
</feature>
<gene>
    <name evidence="2" type="ORF">GCM10007860_07820</name>
</gene>
<name>A0ABQ6BTU9_9NEIS</name>
<reference evidence="3" key="1">
    <citation type="journal article" date="2019" name="Int. J. Syst. Evol. Microbiol.">
        <title>The Global Catalogue of Microorganisms (GCM) 10K type strain sequencing project: providing services to taxonomists for standard genome sequencing and annotation.</title>
        <authorList>
            <consortium name="The Broad Institute Genomics Platform"/>
            <consortium name="The Broad Institute Genome Sequencing Center for Infectious Disease"/>
            <person name="Wu L."/>
            <person name="Ma J."/>
        </authorList>
    </citation>
    <scope>NUCLEOTIDE SEQUENCE [LARGE SCALE GENOMIC DNA]</scope>
    <source>
        <strain evidence="3">NBRC 104970</strain>
    </source>
</reference>